<sequence>FAEGCKNAGNRSFKSCLKSVSTVHDTKELHPYQLQNKFWGEVKEDWPFYTAEEKFIVRLNKAQHTQGKKGKFPTFTLPSLSTHISRDSRPKEHSISSALNNEATNVLDPTAKKRWGDPMVTRPDPVITRSKNTKQIQKDNTFHQSEFPAIHPRRKPVLFDNPMYYSPYTSSNPIIDDYQINAHHGYSDMNSYPSFNQNAINLFDNNMYFVPPVVRPYNFINNYLQQSHPRKYIRYNELIQNNSNLQQTRSSEHFRYNKPDLDDNNNILQEPHSSKYFGYNDPIRNNINLQQTHISEYFGNNEPTRNNYLQQTHPSEYFGYDEPIRNNNNLQQTHLSEYFGYNEPIRNNNNLQETYPSEYFRINAPIKTNPSNIDKCENKSSLNKQNFSRDNEHQPPKYLHATQNKKETNKVIESLTNQGTIYNAKSSSETLTDKDLIHFSEKNHGEATHDHNEAIQTHKGYENTLNQPIVNKTIRDSIKFLESINLPTEPCRITENEKIPKLYGEGYTTKSFNNGNAPSESCIQHGSVPVTRSQDLDSGNKLISETGKQNTHTHNGMMVGNRSPLENPNEAVKEADISNIIAVSSSKDPKSYICDRSQKDVTNQDTSAQNFQTLFHKEGIGFSYKMLKFD</sequence>
<feature type="domain" description="RNA polymerase II elongation factor ELL N-terminal" evidence="2">
    <location>
        <begin position="3"/>
        <end position="63"/>
    </location>
</feature>
<evidence type="ECO:0000313" key="4">
    <source>
        <dbReference type="Proteomes" id="UP001497623"/>
    </source>
</evidence>
<dbReference type="Pfam" id="PF10390">
    <property type="entry name" value="ELL"/>
    <property type="match status" value="1"/>
</dbReference>
<accession>A0AAV2SVX2</accession>
<name>A0AAV2SVX2_MEGNR</name>
<dbReference type="GO" id="GO:0006368">
    <property type="term" value="P:transcription elongation by RNA polymerase II"/>
    <property type="evidence" value="ECO:0007669"/>
    <property type="project" value="InterPro"/>
</dbReference>
<dbReference type="InterPro" id="IPR036390">
    <property type="entry name" value="WH_DNA-bd_sf"/>
</dbReference>
<dbReference type="EMBL" id="CAXKWB010207738">
    <property type="protein sequence ID" value="CAL4259774.1"/>
    <property type="molecule type" value="Genomic_DNA"/>
</dbReference>
<feature type="region of interest" description="Disordered" evidence="1">
    <location>
        <begin position="81"/>
        <end position="103"/>
    </location>
</feature>
<feature type="region of interest" description="Disordered" evidence="1">
    <location>
        <begin position="370"/>
        <end position="397"/>
    </location>
</feature>
<protein>
    <recommendedName>
        <fullName evidence="2">RNA polymerase II elongation factor ELL N-terminal domain-containing protein</fullName>
    </recommendedName>
</protein>
<feature type="non-terminal residue" evidence="3">
    <location>
        <position position="630"/>
    </location>
</feature>
<dbReference type="Proteomes" id="UP001497623">
    <property type="component" value="Unassembled WGS sequence"/>
</dbReference>
<dbReference type="InterPro" id="IPR042065">
    <property type="entry name" value="E3_ELL-like"/>
</dbReference>
<feature type="compositionally biased region" description="Basic and acidic residues" evidence="1">
    <location>
        <begin position="84"/>
        <end position="94"/>
    </location>
</feature>
<organism evidence="3 4">
    <name type="scientific">Meganyctiphanes norvegica</name>
    <name type="common">Northern krill</name>
    <name type="synonym">Thysanopoda norvegica</name>
    <dbReference type="NCBI Taxonomy" id="48144"/>
    <lineage>
        <taxon>Eukaryota</taxon>
        <taxon>Metazoa</taxon>
        <taxon>Ecdysozoa</taxon>
        <taxon>Arthropoda</taxon>
        <taxon>Crustacea</taxon>
        <taxon>Multicrustacea</taxon>
        <taxon>Malacostraca</taxon>
        <taxon>Eumalacostraca</taxon>
        <taxon>Eucarida</taxon>
        <taxon>Euphausiacea</taxon>
        <taxon>Euphausiidae</taxon>
        <taxon>Meganyctiphanes</taxon>
    </lineage>
</organism>
<keyword evidence="4" id="KW-1185">Reference proteome</keyword>
<evidence type="ECO:0000256" key="1">
    <source>
        <dbReference type="SAM" id="MobiDB-lite"/>
    </source>
</evidence>
<dbReference type="InterPro" id="IPR019464">
    <property type="entry name" value="ELL_N"/>
</dbReference>
<reference evidence="3 4" key="1">
    <citation type="submission" date="2024-05" db="EMBL/GenBank/DDBJ databases">
        <authorList>
            <person name="Wallberg A."/>
        </authorList>
    </citation>
    <scope>NUCLEOTIDE SEQUENCE [LARGE SCALE GENOMIC DNA]</scope>
</reference>
<feature type="non-terminal residue" evidence="3">
    <location>
        <position position="1"/>
    </location>
</feature>
<comment type="caution">
    <text evidence="3">The sequence shown here is derived from an EMBL/GenBank/DDBJ whole genome shotgun (WGS) entry which is preliminary data.</text>
</comment>
<evidence type="ECO:0000313" key="3">
    <source>
        <dbReference type="EMBL" id="CAL4259774.1"/>
    </source>
</evidence>
<proteinExistence type="predicted"/>
<dbReference type="SUPFAM" id="SSF46785">
    <property type="entry name" value="Winged helix' DNA-binding domain"/>
    <property type="match status" value="1"/>
</dbReference>
<evidence type="ECO:0000259" key="2">
    <source>
        <dbReference type="Pfam" id="PF10390"/>
    </source>
</evidence>
<dbReference type="GO" id="GO:0008023">
    <property type="term" value="C:transcription elongation factor complex"/>
    <property type="evidence" value="ECO:0007669"/>
    <property type="project" value="InterPro"/>
</dbReference>
<dbReference type="Gene3D" id="1.10.10.2670">
    <property type="entry name" value="E3 ubiquitin-protein ligase"/>
    <property type="match status" value="1"/>
</dbReference>
<dbReference type="AlphaFoldDB" id="A0AAV2SVX2"/>
<gene>
    <name evidence="3" type="ORF">MNOR_LOCUS42156</name>
</gene>